<comment type="caution">
    <text evidence="2">The sequence shown here is derived from an EMBL/GenBank/DDBJ whole genome shotgun (WGS) entry which is preliminary data.</text>
</comment>
<dbReference type="Gene3D" id="3.30.420.40">
    <property type="match status" value="2"/>
</dbReference>
<accession>A0AAJ1BCB6</accession>
<dbReference type="InterPro" id="IPR036390">
    <property type="entry name" value="WH_DNA-bd_sf"/>
</dbReference>
<evidence type="ECO:0000256" key="1">
    <source>
        <dbReference type="ARBA" id="ARBA00006479"/>
    </source>
</evidence>
<dbReference type="InterPro" id="IPR043129">
    <property type="entry name" value="ATPase_NBD"/>
</dbReference>
<dbReference type="SUPFAM" id="SSF46785">
    <property type="entry name" value="Winged helix' DNA-binding domain"/>
    <property type="match status" value="1"/>
</dbReference>
<proteinExistence type="inferred from homology"/>
<dbReference type="EMBL" id="JAKNHJ010000013">
    <property type="protein sequence ID" value="MCG4618238.1"/>
    <property type="molecule type" value="Genomic_DNA"/>
</dbReference>
<dbReference type="PANTHER" id="PTHR18964">
    <property type="entry name" value="ROK (REPRESSOR, ORF, KINASE) FAMILY"/>
    <property type="match status" value="1"/>
</dbReference>
<dbReference type="AlphaFoldDB" id="A0AAJ1BCB6"/>
<dbReference type="InterPro" id="IPR011991">
    <property type="entry name" value="ArsR-like_HTH"/>
</dbReference>
<gene>
    <name evidence="2" type="ORF">L0M99_07000</name>
</gene>
<dbReference type="Pfam" id="PF00480">
    <property type="entry name" value="ROK"/>
    <property type="match status" value="1"/>
</dbReference>
<dbReference type="Gene3D" id="1.10.10.10">
    <property type="entry name" value="Winged helix-like DNA-binding domain superfamily/Winged helix DNA-binding domain"/>
    <property type="match status" value="1"/>
</dbReference>
<protein>
    <submittedName>
        <fullName evidence="2">ROK family transcriptional regulator</fullName>
    </submittedName>
</protein>
<sequence length="376" mass="40669">MRTRLSDPFELENRIVKHLSQAPTSRRELARALKVSRPTLSRALARLFSTNSITSVTGVTEDETPLRPRGRPSETLYLREKTGYAIGINIARNNATALIMDRAGNVLDKSSKDYCSFSDWTEPLASICQLISDNAHLKDLDLTSLSGVGVGIPEPISPHLTNSVEQTVSKFWQCLTVTKNVVEMSGLGESRSTQPPQGDRQLYIRISGGVSCCFTVDSATTGSPVIVGELGHLPAAGQDLRCYCGRTGCLEQFTSVPALCSLAKVSNLTEFAQKAQAGDLETGDILQRALTYLAQGIEYAALLYNPKTIVLGGELIDTFPALSKQIAAAVAPRLFHNPKIVTAKLADSDVALGAVAAVYNELAVRRREESIGKIYE</sequence>
<name>A0AAJ1BCB6_9ACTO</name>
<evidence type="ECO:0000313" key="2">
    <source>
        <dbReference type="EMBL" id="MCG4618238.1"/>
    </source>
</evidence>
<dbReference type="SUPFAM" id="SSF53067">
    <property type="entry name" value="Actin-like ATPase domain"/>
    <property type="match status" value="1"/>
</dbReference>
<dbReference type="Proteomes" id="UP001200537">
    <property type="component" value="Unassembled WGS sequence"/>
</dbReference>
<dbReference type="RefSeq" id="WP_238128186.1">
    <property type="nucleotide sequence ID" value="NZ_JAGZVZ010000005.1"/>
</dbReference>
<dbReference type="PANTHER" id="PTHR18964:SF149">
    <property type="entry name" value="BIFUNCTIONAL UDP-N-ACETYLGLUCOSAMINE 2-EPIMERASE_N-ACETYLMANNOSAMINE KINASE"/>
    <property type="match status" value="1"/>
</dbReference>
<reference evidence="2" key="1">
    <citation type="submission" date="2022-01" db="EMBL/GenBank/DDBJ databases">
        <title>Collection of gut derived symbiotic bacterial strains cultured from healthy donors.</title>
        <authorList>
            <person name="Lin H."/>
            <person name="Kohout C."/>
            <person name="Waligurski E."/>
            <person name="Pamer E.G."/>
        </authorList>
    </citation>
    <scope>NUCLEOTIDE SEQUENCE</scope>
    <source>
        <strain evidence="2">DFI.7.46</strain>
    </source>
</reference>
<comment type="similarity">
    <text evidence="1">Belongs to the ROK (NagC/XylR) family.</text>
</comment>
<dbReference type="InterPro" id="IPR000600">
    <property type="entry name" value="ROK"/>
</dbReference>
<dbReference type="InterPro" id="IPR036388">
    <property type="entry name" value="WH-like_DNA-bd_sf"/>
</dbReference>
<evidence type="ECO:0000313" key="3">
    <source>
        <dbReference type="Proteomes" id="UP001200537"/>
    </source>
</evidence>
<organism evidence="2 3">
    <name type="scientific">Varibaculum cambriense</name>
    <dbReference type="NCBI Taxonomy" id="184870"/>
    <lineage>
        <taxon>Bacteria</taxon>
        <taxon>Bacillati</taxon>
        <taxon>Actinomycetota</taxon>
        <taxon>Actinomycetes</taxon>
        <taxon>Actinomycetales</taxon>
        <taxon>Actinomycetaceae</taxon>
        <taxon>Varibaculum</taxon>
    </lineage>
</organism>
<dbReference type="CDD" id="cd00090">
    <property type="entry name" value="HTH_ARSR"/>
    <property type="match status" value="1"/>
</dbReference>